<keyword evidence="4" id="KW-0443">Lipid metabolism</keyword>
<dbReference type="STRING" id="35570.A0A1I8PAV8"/>
<keyword evidence="6" id="KW-0378">Hydrolase</keyword>
<sequence>METFLTISLLLIPIGLITLRQQHEEIKTTTMVERVQRAGYECETYDTFTDDGYGLRLFRLRNSTSFNVPEPTTPPRPVVFLMHGIASSSESWVLESLSNPLAYELLKQGFDVWLGNNRGSTYGKSHRNLSASQSQFWRFSFHEIGTIDLPHMVDFILGKTQQSSLHYVGYSQGTTVAFVLLSMRPEYNGKFKTLSMLAPVAYLTHCRSILRHLSGFLGIYTPVHSWLGDRALWPPWFLRRLLGLEACGRAGTNPKLCTFLMFKLFGGYSAYLEETLLPEIFQSHPATLSMHQLLHFMQLTYSQKFRQYDFGPDGNLQRYNQSTPPEYNLSNIRPTLPLHLFYSDYDEIVSKTDVEMLAEKLGNHSVSHFIDLPYFAHIDFVWGSNIEDVINRPIVEIMNNAEKLLQTNPRSQRDLESG</sequence>
<keyword evidence="11" id="KW-1185">Reference proteome</keyword>
<keyword evidence="2 8" id="KW-0732">Signal</keyword>
<dbReference type="Proteomes" id="UP000095300">
    <property type="component" value="Unassembled WGS sequence"/>
</dbReference>
<evidence type="ECO:0000256" key="8">
    <source>
        <dbReference type="SAM" id="SignalP"/>
    </source>
</evidence>
<dbReference type="KEGG" id="scac:106089301"/>
<comment type="similarity">
    <text evidence="1 6">Belongs to the AB hydrolase superfamily. Lipase family.</text>
</comment>
<dbReference type="InterPro" id="IPR025483">
    <property type="entry name" value="Lipase_euk"/>
</dbReference>
<evidence type="ECO:0000259" key="9">
    <source>
        <dbReference type="Pfam" id="PF00561"/>
    </source>
</evidence>
<dbReference type="GO" id="GO:0016042">
    <property type="term" value="P:lipid catabolic process"/>
    <property type="evidence" value="ECO:0007669"/>
    <property type="project" value="UniProtKB-KW"/>
</dbReference>
<dbReference type="PANTHER" id="PTHR11005">
    <property type="entry name" value="LYSOSOMAL ACID LIPASE-RELATED"/>
    <property type="match status" value="1"/>
</dbReference>
<reference evidence="10" key="1">
    <citation type="submission" date="2020-05" db="UniProtKB">
        <authorList>
            <consortium name="EnsemblMetazoa"/>
        </authorList>
    </citation>
    <scope>IDENTIFICATION</scope>
    <source>
        <strain evidence="10">USDA</strain>
    </source>
</reference>
<dbReference type="AlphaFoldDB" id="A0A1I8PAV8"/>
<evidence type="ECO:0000313" key="10">
    <source>
        <dbReference type="EnsemblMetazoa" id="SCAU006368-PA"/>
    </source>
</evidence>
<dbReference type="InterPro" id="IPR029058">
    <property type="entry name" value="AB_hydrolase_fold"/>
</dbReference>
<dbReference type="SUPFAM" id="SSF53474">
    <property type="entry name" value="alpha/beta-Hydrolases"/>
    <property type="match status" value="1"/>
</dbReference>
<protein>
    <recommendedName>
        <fullName evidence="6">Lipase</fullName>
    </recommendedName>
</protein>
<gene>
    <name evidence="10" type="primary">106089301</name>
</gene>
<evidence type="ECO:0000256" key="4">
    <source>
        <dbReference type="ARBA" id="ARBA00023098"/>
    </source>
</evidence>
<organism evidence="10 11">
    <name type="scientific">Stomoxys calcitrans</name>
    <name type="common">Stable fly</name>
    <name type="synonym">Conops calcitrans</name>
    <dbReference type="NCBI Taxonomy" id="35570"/>
    <lineage>
        <taxon>Eukaryota</taxon>
        <taxon>Metazoa</taxon>
        <taxon>Ecdysozoa</taxon>
        <taxon>Arthropoda</taxon>
        <taxon>Hexapoda</taxon>
        <taxon>Insecta</taxon>
        <taxon>Pterygota</taxon>
        <taxon>Neoptera</taxon>
        <taxon>Endopterygota</taxon>
        <taxon>Diptera</taxon>
        <taxon>Brachycera</taxon>
        <taxon>Muscomorpha</taxon>
        <taxon>Muscoidea</taxon>
        <taxon>Muscidae</taxon>
        <taxon>Stomoxys</taxon>
    </lineage>
</organism>
<evidence type="ECO:0000256" key="5">
    <source>
        <dbReference type="ARBA" id="ARBA00023180"/>
    </source>
</evidence>
<keyword evidence="5" id="KW-0325">Glycoprotein</keyword>
<evidence type="ECO:0000256" key="3">
    <source>
        <dbReference type="ARBA" id="ARBA00022963"/>
    </source>
</evidence>
<dbReference type="InterPro" id="IPR000073">
    <property type="entry name" value="AB_hydrolase_1"/>
</dbReference>
<accession>A0A1I8PAV8</accession>
<dbReference type="VEuPathDB" id="VectorBase:SCAU006368"/>
<feature type="active site" description="Charge relay system" evidence="7">
    <location>
        <position position="377"/>
    </location>
</feature>
<feature type="chain" id="PRO_5009326371" description="Lipase" evidence="8">
    <location>
        <begin position="20"/>
        <end position="418"/>
    </location>
</feature>
<evidence type="ECO:0000256" key="7">
    <source>
        <dbReference type="PIRSR" id="PIRSR000862-1"/>
    </source>
</evidence>
<dbReference type="OrthoDB" id="9974421at2759"/>
<dbReference type="Gene3D" id="3.40.50.1820">
    <property type="entry name" value="alpha/beta hydrolase"/>
    <property type="match status" value="1"/>
</dbReference>
<dbReference type="EnsemblMetazoa" id="SCAU006368-RA">
    <property type="protein sequence ID" value="SCAU006368-PA"/>
    <property type="gene ID" value="SCAU006368"/>
</dbReference>
<evidence type="ECO:0000313" key="11">
    <source>
        <dbReference type="Proteomes" id="UP000095300"/>
    </source>
</evidence>
<feature type="domain" description="AB hydrolase-1" evidence="9">
    <location>
        <begin position="77"/>
        <end position="371"/>
    </location>
</feature>
<keyword evidence="3 6" id="KW-0442">Lipid degradation</keyword>
<evidence type="ECO:0000256" key="6">
    <source>
        <dbReference type="PIRNR" id="PIRNR000862"/>
    </source>
</evidence>
<evidence type="ECO:0000256" key="1">
    <source>
        <dbReference type="ARBA" id="ARBA00010701"/>
    </source>
</evidence>
<feature type="signal peptide" evidence="8">
    <location>
        <begin position="1"/>
        <end position="19"/>
    </location>
</feature>
<name>A0A1I8PAV8_STOCA</name>
<dbReference type="Pfam" id="PF00561">
    <property type="entry name" value="Abhydrolase_1"/>
    <property type="match status" value="1"/>
</dbReference>
<dbReference type="PIRSF" id="PIRSF000862">
    <property type="entry name" value="Steryl_ester_lip"/>
    <property type="match status" value="1"/>
</dbReference>
<feature type="active site" description="Nucleophile" evidence="7">
    <location>
        <position position="171"/>
    </location>
</feature>
<feature type="active site" description="Charge relay system" evidence="7">
    <location>
        <position position="346"/>
    </location>
</feature>
<dbReference type="FunFam" id="3.40.50.1820:FF:000179">
    <property type="entry name" value="Lipase"/>
    <property type="match status" value="1"/>
</dbReference>
<proteinExistence type="inferred from homology"/>
<evidence type="ECO:0000256" key="2">
    <source>
        <dbReference type="ARBA" id="ARBA00022729"/>
    </source>
</evidence>
<dbReference type="GO" id="GO:0016788">
    <property type="term" value="F:hydrolase activity, acting on ester bonds"/>
    <property type="evidence" value="ECO:0007669"/>
    <property type="project" value="InterPro"/>
</dbReference>